<evidence type="ECO:0000259" key="2">
    <source>
        <dbReference type="Pfam" id="PF12728"/>
    </source>
</evidence>
<feature type="domain" description="Helix-turn-helix" evidence="2">
    <location>
        <begin position="5"/>
        <end position="52"/>
    </location>
</feature>
<evidence type="ECO:0000313" key="4">
    <source>
        <dbReference type="EMBL" id="MCG6662453.1"/>
    </source>
</evidence>
<evidence type="ECO:0000313" key="3">
    <source>
        <dbReference type="EMBL" id="MBA2779399.1"/>
    </source>
</evidence>
<gene>
    <name evidence="3" type="ORF">H1D44_10835</name>
    <name evidence="4" type="ORF">HOP48_12960</name>
</gene>
<name>A0A7V9W1M2_9GAMM</name>
<keyword evidence="6" id="KW-1185">Reference proteome</keyword>
<dbReference type="Proteomes" id="UP000814353">
    <property type="component" value="Unassembled WGS sequence"/>
</dbReference>
<dbReference type="Proteomes" id="UP000518091">
    <property type="component" value="Unassembled WGS sequence"/>
</dbReference>
<dbReference type="EMBL" id="JABFUB010000010">
    <property type="protein sequence ID" value="MCG6662453.1"/>
    <property type="molecule type" value="Genomic_DNA"/>
</dbReference>
<evidence type="ECO:0000313" key="5">
    <source>
        <dbReference type="Proteomes" id="UP000518091"/>
    </source>
</evidence>
<sequence length="112" mass="12806">MAEALLRPEQVAEWLGMSPSWVYGNKHRIGFVQIGSAVRFERSAVERYAESCKRGPLPEDRETWESQSDTGKRGTGGWSRKRTRVTDINERLRGIERGSARRGNTQRSVRQS</sequence>
<evidence type="ECO:0000313" key="6">
    <source>
        <dbReference type="Proteomes" id="UP000814353"/>
    </source>
</evidence>
<dbReference type="InterPro" id="IPR041657">
    <property type="entry name" value="HTH_17"/>
</dbReference>
<feature type="compositionally biased region" description="Polar residues" evidence="1">
    <location>
        <begin position="102"/>
        <end position="112"/>
    </location>
</feature>
<evidence type="ECO:0000256" key="1">
    <source>
        <dbReference type="SAM" id="MobiDB-lite"/>
    </source>
</evidence>
<dbReference type="RefSeq" id="WP_181514875.1">
    <property type="nucleotide sequence ID" value="NZ_JABFUB010000010.1"/>
</dbReference>
<accession>A0A7V9W1M2</accession>
<comment type="caution">
    <text evidence="3">The sequence shown here is derived from an EMBL/GenBank/DDBJ whole genome shotgun (WGS) entry which is preliminary data.</text>
</comment>
<reference evidence="4 6" key="1">
    <citation type="submission" date="2020-05" db="EMBL/GenBank/DDBJ databases">
        <title>Comparative genomic analysis of denitrifying bacteria from Halomonas genus.</title>
        <authorList>
            <person name="Wang L."/>
            <person name="Shao Z."/>
        </authorList>
    </citation>
    <scope>NUCLEOTIDE SEQUENCE [LARGE SCALE GENOMIC DNA]</scope>
    <source>
        <strain evidence="4 6">DSM 17331</strain>
    </source>
</reference>
<dbReference type="Pfam" id="PF12728">
    <property type="entry name" value="HTH_17"/>
    <property type="match status" value="1"/>
</dbReference>
<dbReference type="EMBL" id="JACEFT010000011">
    <property type="protein sequence ID" value="MBA2779399.1"/>
    <property type="molecule type" value="Genomic_DNA"/>
</dbReference>
<protein>
    <submittedName>
        <fullName evidence="3">Helix-turn-helix domain-containing protein</fullName>
    </submittedName>
</protein>
<proteinExistence type="predicted"/>
<feature type="region of interest" description="Disordered" evidence="1">
    <location>
        <begin position="53"/>
        <end position="112"/>
    </location>
</feature>
<feature type="compositionally biased region" description="Basic and acidic residues" evidence="1">
    <location>
        <begin position="84"/>
        <end position="99"/>
    </location>
</feature>
<feature type="compositionally biased region" description="Basic and acidic residues" evidence="1">
    <location>
        <begin position="53"/>
        <end position="64"/>
    </location>
</feature>
<dbReference type="AlphaFoldDB" id="A0A7V9W1M2"/>
<organism evidence="3 5">
    <name type="scientific">Billgrantia kenyensis</name>
    <dbReference type="NCBI Taxonomy" id="321266"/>
    <lineage>
        <taxon>Bacteria</taxon>
        <taxon>Pseudomonadati</taxon>
        <taxon>Pseudomonadota</taxon>
        <taxon>Gammaproteobacteria</taxon>
        <taxon>Oceanospirillales</taxon>
        <taxon>Halomonadaceae</taxon>
        <taxon>Billgrantia</taxon>
    </lineage>
</organism>
<reference evidence="3 5" key="2">
    <citation type="submission" date="2020-07" db="EMBL/GenBank/DDBJ databases">
        <title>Identification of Halomonas strains.</title>
        <authorList>
            <person name="Xiao Z."/>
            <person name="Shen J."/>
        </authorList>
    </citation>
    <scope>NUCLEOTIDE SEQUENCE [LARGE SCALE GENOMIC DNA]</scope>
    <source>
        <strain evidence="3 5">DSM 17331</strain>
    </source>
</reference>